<dbReference type="Proteomes" id="UP001085076">
    <property type="component" value="Miscellaneous, Linkage group lg07"/>
</dbReference>
<dbReference type="GO" id="GO:0016616">
    <property type="term" value="F:oxidoreductase activity, acting on the CH-OH group of donors, NAD or NADP as acceptor"/>
    <property type="evidence" value="ECO:0007669"/>
    <property type="project" value="TreeGrafter"/>
</dbReference>
<dbReference type="SUPFAM" id="SSF51735">
    <property type="entry name" value="NAD(P)-binding Rossmann-fold domains"/>
    <property type="match status" value="1"/>
</dbReference>
<evidence type="ECO:0000313" key="3">
    <source>
        <dbReference type="EMBL" id="KAJ0966967.1"/>
    </source>
</evidence>
<feature type="domain" description="NAD-dependent epimerase/dehydratase" evidence="2">
    <location>
        <begin position="88"/>
        <end position="315"/>
    </location>
</feature>
<dbReference type="PANTHER" id="PTHR10366:SF852">
    <property type="entry name" value="CINNAMOYL-COA REDUCTASE CAD2"/>
    <property type="match status" value="1"/>
</dbReference>
<dbReference type="PANTHER" id="PTHR10366">
    <property type="entry name" value="NAD DEPENDENT EPIMERASE/DEHYDRATASE"/>
    <property type="match status" value="1"/>
</dbReference>
<keyword evidence="1" id="KW-0560">Oxidoreductase</keyword>
<protein>
    <recommendedName>
        <fullName evidence="2">NAD-dependent epimerase/dehydratase domain-containing protein</fullName>
    </recommendedName>
</protein>
<reference evidence="3" key="2">
    <citation type="journal article" date="2022" name="Hortic Res">
        <title>The genome of Dioscorea zingiberensis sheds light on the biosynthesis, origin and evolution of the medicinally important diosgenin saponins.</title>
        <authorList>
            <person name="Li Y."/>
            <person name="Tan C."/>
            <person name="Li Z."/>
            <person name="Guo J."/>
            <person name="Li S."/>
            <person name="Chen X."/>
            <person name="Wang C."/>
            <person name="Dai X."/>
            <person name="Yang H."/>
            <person name="Song W."/>
            <person name="Hou L."/>
            <person name="Xu J."/>
            <person name="Tong Z."/>
            <person name="Xu A."/>
            <person name="Yuan X."/>
            <person name="Wang W."/>
            <person name="Yang Q."/>
            <person name="Chen L."/>
            <person name="Sun Z."/>
            <person name="Wang K."/>
            <person name="Pan B."/>
            <person name="Chen J."/>
            <person name="Bao Y."/>
            <person name="Liu F."/>
            <person name="Qi X."/>
            <person name="Gang D.R."/>
            <person name="Wen J."/>
            <person name="Li J."/>
        </authorList>
    </citation>
    <scope>NUCLEOTIDE SEQUENCE</scope>
    <source>
        <strain evidence="3">Dzin_1.0</strain>
    </source>
</reference>
<organism evidence="3 4">
    <name type="scientific">Dioscorea zingiberensis</name>
    <dbReference type="NCBI Taxonomy" id="325984"/>
    <lineage>
        <taxon>Eukaryota</taxon>
        <taxon>Viridiplantae</taxon>
        <taxon>Streptophyta</taxon>
        <taxon>Embryophyta</taxon>
        <taxon>Tracheophyta</taxon>
        <taxon>Spermatophyta</taxon>
        <taxon>Magnoliopsida</taxon>
        <taxon>Liliopsida</taxon>
        <taxon>Dioscoreales</taxon>
        <taxon>Dioscoreaceae</taxon>
        <taxon>Dioscorea</taxon>
    </lineage>
</organism>
<dbReference type="Pfam" id="PF01370">
    <property type="entry name" value="Epimerase"/>
    <property type="match status" value="1"/>
</dbReference>
<dbReference type="AlphaFoldDB" id="A0A9D5C5K5"/>
<gene>
    <name evidence="3" type="ORF">J5N97_023884</name>
</gene>
<accession>A0A9D5C5K5</accession>
<evidence type="ECO:0000256" key="1">
    <source>
        <dbReference type="ARBA" id="ARBA00023002"/>
    </source>
</evidence>
<comment type="caution">
    <text evidence="3">The sequence shown here is derived from an EMBL/GenBank/DDBJ whole genome shotgun (WGS) entry which is preliminary data.</text>
</comment>
<evidence type="ECO:0000313" key="4">
    <source>
        <dbReference type="Proteomes" id="UP001085076"/>
    </source>
</evidence>
<proteinExistence type="predicted"/>
<dbReference type="OrthoDB" id="655899at2759"/>
<dbReference type="CDD" id="cd08958">
    <property type="entry name" value="FR_SDR_e"/>
    <property type="match status" value="1"/>
</dbReference>
<keyword evidence="4" id="KW-1185">Reference proteome</keyword>
<dbReference type="InterPro" id="IPR001509">
    <property type="entry name" value="Epimerase_deHydtase"/>
</dbReference>
<dbReference type="InterPro" id="IPR036291">
    <property type="entry name" value="NAD(P)-bd_dom_sf"/>
</dbReference>
<name>A0A9D5C5K5_9LILI</name>
<dbReference type="EMBL" id="JAGGNH010000007">
    <property type="protein sequence ID" value="KAJ0966967.1"/>
    <property type="molecule type" value="Genomic_DNA"/>
</dbReference>
<dbReference type="InterPro" id="IPR050425">
    <property type="entry name" value="NAD(P)_dehydrat-like"/>
</dbReference>
<evidence type="ECO:0000259" key="2">
    <source>
        <dbReference type="Pfam" id="PF01370"/>
    </source>
</evidence>
<dbReference type="Gene3D" id="3.40.50.720">
    <property type="entry name" value="NAD(P)-binding Rossmann-like Domain"/>
    <property type="match status" value="1"/>
</dbReference>
<dbReference type="FunFam" id="3.40.50.720:FF:000085">
    <property type="entry name" value="Dihydroflavonol reductase"/>
    <property type="match status" value="1"/>
</dbReference>
<reference evidence="3" key="1">
    <citation type="submission" date="2021-03" db="EMBL/GenBank/DDBJ databases">
        <authorList>
            <person name="Li Z."/>
            <person name="Yang C."/>
        </authorList>
    </citation>
    <scope>NUCLEOTIDE SEQUENCE</scope>
    <source>
        <strain evidence="3">Dzin_1.0</strain>
        <tissue evidence="3">Leaf</tissue>
    </source>
</reference>
<sequence>MQAAAGSARGVLGAVASLLEAARSGRSEAPWSRGLACGGGRTGGRQGALEQGGGEMAWGAQGVRWAACEQRPATISSDDIPDGWGQTVCVTGAGGYIASWLVKALLMNGYNVRGSVRDPEDKKKNGHLKGLEGAEERLTLYKADVMDFESLRSAFDGCRGVFHVASPDKIKVAVEGTKNVMNAAADVGVRRVVFTSSIGAVHMNPYRSPDAVLDEGCWSDLQYCARTKNWYCYGKTLAEIMAMDVAKKRGLDLLVVVPPPTVGPMLQASMATSNFRVLAYITGKKKTYPNEVMSLVDVRDIAQAQLLVYENPKASGRYFCIQSVIHKDEFAAMLAHMFPEYTINAK</sequence>